<dbReference type="InterPro" id="IPR041122">
    <property type="entry name" value="RecJ_OB"/>
</dbReference>
<organism evidence="4 5">
    <name type="scientific">Candidatus Treponema excrementipullorum</name>
    <dbReference type="NCBI Taxonomy" id="2838768"/>
    <lineage>
        <taxon>Bacteria</taxon>
        <taxon>Pseudomonadati</taxon>
        <taxon>Spirochaetota</taxon>
        <taxon>Spirochaetia</taxon>
        <taxon>Spirochaetales</taxon>
        <taxon>Treponemataceae</taxon>
        <taxon>Treponema</taxon>
    </lineage>
</organism>
<dbReference type="Proteomes" id="UP000823914">
    <property type="component" value="Unassembled WGS sequence"/>
</dbReference>
<dbReference type="EMBL" id="JAHLFV010000216">
    <property type="protein sequence ID" value="MBU3850773.1"/>
    <property type="molecule type" value="Genomic_DNA"/>
</dbReference>
<gene>
    <name evidence="4" type="ORF">IAA16_09425</name>
</gene>
<evidence type="ECO:0000259" key="3">
    <source>
        <dbReference type="Pfam" id="PF17768"/>
    </source>
</evidence>
<dbReference type="PANTHER" id="PTHR30255">
    <property type="entry name" value="SINGLE-STRANDED-DNA-SPECIFIC EXONUCLEASE RECJ"/>
    <property type="match status" value="1"/>
</dbReference>
<evidence type="ECO:0000313" key="5">
    <source>
        <dbReference type="Proteomes" id="UP000823914"/>
    </source>
</evidence>
<protein>
    <recommendedName>
        <fullName evidence="3">RecJ OB domain-containing protein</fullName>
    </recommendedName>
</protein>
<evidence type="ECO:0000313" key="4">
    <source>
        <dbReference type="EMBL" id="MBU3850773.1"/>
    </source>
</evidence>
<proteinExistence type="predicted"/>
<evidence type="ECO:0000256" key="2">
    <source>
        <dbReference type="SAM" id="MobiDB-lite"/>
    </source>
</evidence>
<name>A0A9E2P162_9SPIR</name>
<feature type="domain" description="RecJ OB" evidence="3">
    <location>
        <begin position="28"/>
        <end position="136"/>
    </location>
</feature>
<accession>A0A9E2P162</accession>
<keyword evidence="1" id="KW-0378">Hydrolase</keyword>
<dbReference type="Gene3D" id="2.40.50.460">
    <property type="match status" value="1"/>
</dbReference>
<sequence length="159" mass="17891">RLPELLQNLEDLSATIELTEAKENLPDIDAEIPLSYLTPDLLKVIDVFEPYGEGNPHLQFFSKDLKIIAAEAIGKNDKKHLKLTLSGGKYKWPALYWNSADKMEQYFSVGDRVDLVYQMNRNTFNGMETAQIVISDMERSGSSGPPQQTSVEQMPTNLA</sequence>
<reference evidence="4" key="1">
    <citation type="journal article" date="2021" name="PeerJ">
        <title>Extensive microbial diversity within the chicken gut microbiome revealed by metagenomics and culture.</title>
        <authorList>
            <person name="Gilroy R."/>
            <person name="Ravi A."/>
            <person name="Getino M."/>
            <person name="Pursley I."/>
            <person name="Horton D.L."/>
            <person name="Alikhan N.F."/>
            <person name="Baker D."/>
            <person name="Gharbi K."/>
            <person name="Hall N."/>
            <person name="Watson M."/>
            <person name="Adriaenssens E.M."/>
            <person name="Foster-Nyarko E."/>
            <person name="Jarju S."/>
            <person name="Secka A."/>
            <person name="Antonio M."/>
            <person name="Oren A."/>
            <person name="Chaudhuri R.R."/>
            <person name="La Ragione R."/>
            <person name="Hildebrand F."/>
            <person name="Pallen M.J."/>
        </authorList>
    </citation>
    <scope>NUCLEOTIDE SEQUENCE</scope>
    <source>
        <strain evidence="4">Gambia15-2214</strain>
    </source>
</reference>
<reference evidence="4" key="2">
    <citation type="submission" date="2021-04" db="EMBL/GenBank/DDBJ databases">
        <authorList>
            <person name="Gilroy R."/>
        </authorList>
    </citation>
    <scope>NUCLEOTIDE SEQUENCE</scope>
    <source>
        <strain evidence="4">Gambia15-2214</strain>
    </source>
</reference>
<feature type="region of interest" description="Disordered" evidence="2">
    <location>
        <begin position="137"/>
        <end position="159"/>
    </location>
</feature>
<comment type="caution">
    <text evidence="4">The sequence shown here is derived from an EMBL/GenBank/DDBJ whole genome shotgun (WGS) entry which is preliminary data.</text>
</comment>
<dbReference type="Pfam" id="PF17768">
    <property type="entry name" value="RecJ_OB"/>
    <property type="match status" value="1"/>
</dbReference>
<dbReference type="PANTHER" id="PTHR30255:SF2">
    <property type="entry name" value="SINGLE-STRANDED-DNA-SPECIFIC EXONUCLEASE RECJ"/>
    <property type="match status" value="1"/>
</dbReference>
<feature type="non-terminal residue" evidence="4">
    <location>
        <position position="1"/>
    </location>
</feature>
<dbReference type="GO" id="GO:0016787">
    <property type="term" value="F:hydrolase activity"/>
    <property type="evidence" value="ECO:0007669"/>
    <property type="project" value="UniProtKB-KW"/>
</dbReference>
<dbReference type="InterPro" id="IPR051673">
    <property type="entry name" value="SSDNA_exonuclease_RecJ"/>
</dbReference>
<evidence type="ECO:0000256" key="1">
    <source>
        <dbReference type="ARBA" id="ARBA00022801"/>
    </source>
</evidence>
<dbReference type="AlphaFoldDB" id="A0A9E2P162"/>
<feature type="compositionally biased region" description="Polar residues" evidence="2">
    <location>
        <begin position="140"/>
        <end position="159"/>
    </location>
</feature>